<feature type="region of interest" description="Disordered" evidence="1">
    <location>
        <begin position="1"/>
        <end position="53"/>
    </location>
</feature>
<feature type="compositionally biased region" description="Basic and acidic residues" evidence="1">
    <location>
        <begin position="25"/>
        <end position="44"/>
    </location>
</feature>
<dbReference type="EMBL" id="KZ825081">
    <property type="protein sequence ID" value="RAH52773.1"/>
    <property type="molecule type" value="Genomic_DNA"/>
</dbReference>
<reference evidence="2 3" key="1">
    <citation type="submission" date="2018-02" db="EMBL/GenBank/DDBJ databases">
        <title>The genomes of Aspergillus section Nigri reveals drivers in fungal speciation.</title>
        <authorList>
            <consortium name="DOE Joint Genome Institute"/>
            <person name="Vesth T.C."/>
            <person name="Nybo J."/>
            <person name="Theobald S."/>
            <person name="Brandl J."/>
            <person name="Frisvad J.C."/>
            <person name="Nielsen K.F."/>
            <person name="Lyhne E.K."/>
            <person name="Kogle M.E."/>
            <person name="Kuo A."/>
            <person name="Riley R."/>
            <person name="Clum A."/>
            <person name="Nolan M."/>
            <person name="Lipzen A."/>
            <person name="Salamov A."/>
            <person name="Henrissat B."/>
            <person name="Wiebenga A."/>
            <person name="De vries R.P."/>
            <person name="Grigoriev I.V."/>
            <person name="Mortensen U.H."/>
            <person name="Andersen M.R."/>
            <person name="Baker S.E."/>
        </authorList>
    </citation>
    <scope>NUCLEOTIDE SEQUENCE [LARGE SCALE GENOMIC DNA]</scope>
    <source>
        <strain evidence="2 3">CBS 112811</strain>
    </source>
</reference>
<dbReference type="AlphaFoldDB" id="A0A8G1QSE3"/>
<name>A0A8G1QSE3_9EURO</name>
<accession>A0A8G1QSE3</accession>
<gene>
    <name evidence="2" type="ORF">BO85DRAFT_453676</name>
</gene>
<evidence type="ECO:0000256" key="1">
    <source>
        <dbReference type="SAM" id="MobiDB-lite"/>
    </source>
</evidence>
<sequence length="53" mass="5986">MAKGEGRCTTPEMKKKTGNQDNEEEAKKAKSRQEGSEKERKTKENLASQRTAM</sequence>
<keyword evidence="3" id="KW-1185">Reference proteome</keyword>
<dbReference type="GeneID" id="37164507"/>
<feature type="non-terminal residue" evidence="2">
    <location>
        <position position="53"/>
    </location>
</feature>
<organism evidence="2 3">
    <name type="scientific">Aspergillus piperis CBS 112811</name>
    <dbReference type="NCBI Taxonomy" id="1448313"/>
    <lineage>
        <taxon>Eukaryota</taxon>
        <taxon>Fungi</taxon>
        <taxon>Dikarya</taxon>
        <taxon>Ascomycota</taxon>
        <taxon>Pezizomycotina</taxon>
        <taxon>Eurotiomycetes</taxon>
        <taxon>Eurotiomycetidae</taxon>
        <taxon>Eurotiales</taxon>
        <taxon>Aspergillaceae</taxon>
        <taxon>Aspergillus</taxon>
        <taxon>Aspergillus subgen. Circumdati</taxon>
    </lineage>
</organism>
<proteinExistence type="predicted"/>
<evidence type="ECO:0000313" key="3">
    <source>
        <dbReference type="Proteomes" id="UP000249526"/>
    </source>
</evidence>
<evidence type="ECO:0000313" key="2">
    <source>
        <dbReference type="EMBL" id="RAH52773.1"/>
    </source>
</evidence>
<dbReference type="RefSeq" id="XP_025510695.1">
    <property type="nucleotide sequence ID" value="XM_025661105.1"/>
</dbReference>
<dbReference type="Proteomes" id="UP000249526">
    <property type="component" value="Unassembled WGS sequence"/>
</dbReference>
<protein>
    <submittedName>
        <fullName evidence="2">Uncharacterized protein</fullName>
    </submittedName>
</protein>